<feature type="region of interest" description="Disordered" evidence="9">
    <location>
        <begin position="756"/>
        <end position="794"/>
    </location>
</feature>
<accession>D8TJU7</accession>
<keyword evidence="4" id="KW-0677">Repeat</keyword>
<dbReference type="GO" id="GO:0008270">
    <property type="term" value="F:zinc ion binding"/>
    <property type="evidence" value="ECO:0007669"/>
    <property type="project" value="UniProtKB-KW"/>
</dbReference>
<dbReference type="STRING" id="3068.D8TJU7"/>
<dbReference type="GeneID" id="9618247"/>
<dbReference type="EMBL" id="GL378325">
    <property type="protein sequence ID" value="EFJ52133.1"/>
    <property type="molecule type" value="Genomic_DNA"/>
</dbReference>
<dbReference type="InterPro" id="IPR049808">
    <property type="entry name" value="CONSTANS-like_Bbox1"/>
</dbReference>
<feature type="compositionally biased region" description="Gly residues" evidence="9">
    <location>
        <begin position="715"/>
        <end position="731"/>
    </location>
</feature>
<evidence type="ECO:0000259" key="10">
    <source>
        <dbReference type="PROSITE" id="PS50119"/>
    </source>
</evidence>
<feature type="compositionally biased region" description="Low complexity" evidence="9">
    <location>
        <begin position="306"/>
        <end position="321"/>
    </location>
</feature>
<comment type="similarity">
    <text evidence="2">Belongs to the CONSTANS family.</text>
</comment>
<feature type="compositionally biased region" description="Low complexity" evidence="9">
    <location>
        <begin position="244"/>
        <end position="261"/>
    </location>
</feature>
<evidence type="ECO:0000256" key="9">
    <source>
        <dbReference type="SAM" id="MobiDB-lite"/>
    </source>
</evidence>
<name>D8TJU7_VOLCA</name>
<evidence type="ECO:0000256" key="2">
    <source>
        <dbReference type="ARBA" id="ARBA00010024"/>
    </source>
</evidence>
<dbReference type="PANTHER" id="PTHR31717">
    <property type="entry name" value="ZINC FINGER PROTEIN CONSTANS-LIKE 10"/>
    <property type="match status" value="1"/>
</dbReference>
<feature type="region of interest" description="Disordered" evidence="9">
    <location>
        <begin position="291"/>
        <end position="321"/>
    </location>
</feature>
<keyword evidence="7" id="KW-0863">Zinc-finger</keyword>
<evidence type="ECO:0000256" key="1">
    <source>
        <dbReference type="ARBA" id="ARBA00004123"/>
    </source>
</evidence>
<dbReference type="eggNOG" id="KOG1601">
    <property type="taxonomic scope" value="Eukaryota"/>
</dbReference>
<organism evidence="13">
    <name type="scientific">Volvox carteri f. nagariensis</name>
    <dbReference type="NCBI Taxonomy" id="3068"/>
    <lineage>
        <taxon>Eukaryota</taxon>
        <taxon>Viridiplantae</taxon>
        <taxon>Chlorophyta</taxon>
        <taxon>core chlorophytes</taxon>
        <taxon>Chlorophyceae</taxon>
        <taxon>CS clade</taxon>
        <taxon>Chlamydomonadales</taxon>
        <taxon>Volvocaceae</taxon>
        <taxon>Volvox</taxon>
    </lineage>
</organism>
<evidence type="ECO:0000256" key="4">
    <source>
        <dbReference type="ARBA" id="ARBA00022737"/>
    </source>
</evidence>
<evidence type="ECO:0000259" key="11">
    <source>
        <dbReference type="PROSITE" id="PS51017"/>
    </source>
</evidence>
<sequence>MDSSNFKVVCDHCDAKLASVFCHSDGAFLCPQCDAQVHSVNKLAQRHLRVPCQSCPVWAYREAKSRGRLLDMPLAACLTKNLHLDVFDGASACWPSKNASSVAMGTPQSDASSPQATTAAPLVNAGSPNSEVHATAFHQPSNSWSQNSALAMVTSQPQPMPQPSLGCLSMSQGMEPAEGARAAAALFSISPFSACSGGSLQAAANAAVQRPPQPGPERCSVQGVQASTTTTTAAATAAPPPPQQQQQHISQAAQSQHSQHTLQRAASQELMDAVDSMDVAMLLDTFGAPLDQLQDNSNKRNGDAVQQQQQQQQSQVLPQQESSAQQQQFMAATQQQQQIVAAELLQSQASAMCMTSMPSAAVAATGGVTAFASARRDATVRGGLGLLDPGIGRGRSLAQSPMSLLPVPGTAFASSSCSLLDNLSGSGMNPSSIAAVAAAAAGRVAPGNPFGVGLLPGAAPGGPTAAMAAAAAAAPQPLPGARSLDAAAASSFGALPTSVVGSGGSTSVSPSNCNTLAGAVAERHVPLTAQQLAQQMVLPGSAPPALGLAASVTMGSCDLSESHLMRMSSDGFDGLIGAAATVTGNSLGNSLGMLGLDSDAAGLLTLLERPDGTLKELDPERAAQLNRYKQKRMLRMRALAEGAKKVRYECRKQMADTRPRVRGRFAKVNSSDTLLEFGSAACLPASSSGNNATTTGSVASASACTAPAGVAFHGPGGSGGSGGGGGGGWGLHGHHAHAAPQPHMQRIDEEGISEGQSPLVLPTAGSFPMRQASSSSQEAGTGPGPAGGAATSEGATATATEAAAAAAAGALGAVCGFTSAMITDQARVEPQQQQQQLLLQDCSQRLQRAQSSSMADVARMVDSMQTGLLGSCNNTANTCSTTVIATGAAAAAQGGLGAAGHDCDITEHDLAALGFDELPQLSGGLSNGGHHIAAARTWSKPPSGQVVVMQHTTGVQNPSGALQPPPSSAALPQHQHQHQLQVLGPQQLLAAPQSLPAIASACFLQQAQHQHIQTQPLAPPPPQQQLQPRLSVLDRPIMYGTDRSQFSAAQLSLLDSILTDQYRPSSGGAAAIGRH</sequence>
<feature type="domain" description="B box-type" evidence="10">
    <location>
        <begin position="5"/>
        <end position="52"/>
    </location>
</feature>
<evidence type="ECO:0008006" key="14">
    <source>
        <dbReference type="Google" id="ProtNLM"/>
    </source>
</evidence>
<dbReference type="GO" id="GO:0005634">
    <property type="term" value="C:nucleus"/>
    <property type="evidence" value="ECO:0007669"/>
    <property type="project" value="UniProtKB-SubCell"/>
</dbReference>
<keyword evidence="3" id="KW-0479">Metal-binding</keyword>
<dbReference type="InterPro" id="IPR010402">
    <property type="entry name" value="CCT_domain"/>
</dbReference>
<feature type="domain" description="CCT" evidence="11">
    <location>
        <begin position="626"/>
        <end position="668"/>
    </location>
</feature>
<dbReference type="Pfam" id="PF00643">
    <property type="entry name" value="zf-B_box"/>
    <property type="match status" value="1"/>
</dbReference>
<dbReference type="InterPro" id="IPR000315">
    <property type="entry name" value="Znf_B-box"/>
</dbReference>
<gene>
    <name evidence="12" type="ORF">VOLCADRAFT_86975</name>
</gene>
<dbReference type="PANTHER" id="PTHR31717:SF45">
    <property type="entry name" value="ZINC FINGER PROTEIN CONSTANS-LIKE 14-RELATED"/>
    <property type="match status" value="1"/>
</dbReference>
<feature type="compositionally biased region" description="Low complexity" evidence="9">
    <location>
        <begin position="225"/>
        <end position="237"/>
    </location>
</feature>
<dbReference type="SMART" id="SM00336">
    <property type="entry name" value="BBOX"/>
    <property type="match status" value="1"/>
</dbReference>
<dbReference type="AlphaFoldDB" id="D8TJU7"/>
<keyword evidence="5" id="KW-0862">Zinc</keyword>
<dbReference type="PROSITE" id="PS50119">
    <property type="entry name" value="ZF_BBOX"/>
    <property type="match status" value="1"/>
</dbReference>
<dbReference type="Pfam" id="PF06203">
    <property type="entry name" value="CCT"/>
    <property type="match status" value="1"/>
</dbReference>
<protein>
    <recommendedName>
        <fullName evidence="14">CCT domain-containing protein</fullName>
    </recommendedName>
</protein>
<dbReference type="InParanoid" id="D8TJU7"/>
<evidence type="ECO:0000256" key="5">
    <source>
        <dbReference type="ARBA" id="ARBA00022833"/>
    </source>
</evidence>
<feature type="region of interest" description="Disordered" evidence="9">
    <location>
        <begin position="206"/>
        <end position="267"/>
    </location>
</feature>
<dbReference type="GO" id="GO:0006355">
    <property type="term" value="P:regulation of DNA-templated transcription"/>
    <property type="evidence" value="ECO:0007669"/>
    <property type="project" value="UniProtKB-ARBA"/>
</dbReference>
<dbReference type="CDD" id="cd19821">
    <property type="entry name" value="Bbox1_BBX-like"/>
    <property type="match status" value="1"/>
</dbReference>
<evidence type="ECO:0000256" key="6">
    <source>
        <dbReference type="ARBA" id="ARBA00023242"/>
    </source>
</evidence>
<evidence type="ECO:0000313" key="12">
    <source>
        <dbReference type="EMBL" id="EFJ52133.1"/>
    </source>
</evidence>
<feature type="region of interest" description="Disordered" evidence="9">
    <location>
        <begin position="955"/>
        <end position="975"/>
    </location>
</feature>
<evidence type="ECO:0000313" key="13">
    <source>
        <dbReference type="Proteomes" id="UP000001058"/>
    </source>
</evidence>
<evidence type="ECO:0000256" key="3">
    <source>
        <dbReference type="ARBA" id="ARBA00022723"/>
    </source>
</evidence>
<dbReference type="PROSITE" id="PS51017">
    <property type="entry name" value="CCT"/>
    <property type="match status" value="1"/>
</dbReference>
<evidence type="ECO:0000256" key="7">
    <source>
        <dbReference type="PROSITE-ProRule" id="PRU00024"/>
    </source>
</evidence>
<proteinExistence type="inferred from homology"/>
<dbReference type="KEGG" id="vcn:VOLCADRAFT_86975"/>
<keyword evidence="13" id="KW-1185">Reference proteome</keyword>
<feature type="compositionally biased region" description="Low complexity" evidence="9">
    <location>
        <begin position="958"/>
        <end position="975"/>
    </location>
</feature>
<feature type="region of interest" description="Disordered" evidence="9">
    <location>
        <begin position="715"/>
        <end position="737"/>
    </location>
</feature>
<dbReference type="RefSeq" id="XP_002946907.1">
    <property type="nucleotide sequence ID" value="XM_002946861.1"/>
</dbReference>
<evidence type="ECO:0000256" key="8">
    <source>
        <dbReference type="PROSITE-ProRule" id="PRU00357"/>
    </source>
</evidence>
<comment type="subcellular location">
    <subcellularLocation>
        <location evidence="1 8">Nucleus</location>
    </subcellularLocation>
</comment>
<reference evidence="12 13" key="1">
    <citation type="journal article" date="2010" name="Science">
        <title>Genomic analysis of organismal complexity in the multicellular green alga Volvox carteri.</title>
        <authorList>
            <person name="Prochnik S.E."/>
            <person name="Umen J."/>
            <person name="Nedelcu A.M."/>
            <person name="Hallmann A."/>
            <person name="Miller S.M."/>
            <person name="Nishii I."/>
            <person name="Ferris P."/>
            <person name="Kuo A."/>
            <person name="Mitros T."/>
            <person name="Fritz-Laylin L.K."/>
            <person name="Hellsten U."/>
            <person name="Chapman J."/>
            <person name="Simakov O."/>
            <person name="Rensing S.A."/>
            <person name="Terry A."/>
            <person name="Pangilinan J."/>
            <person name="Kapitonov V."/>
            <person name="Jurka J."/>
            <person name="Salamov A."/>
            <person name="Shapiro H."/>
            <person name="Schmutz J."/>
            <person name="Grimwood J."/>
            <person name="Lindquist E."/>
            <person name="Lucas S."/>
            <person name="Grigoriev I.V."/>
            <person name="Schmitt R."/>
            <person name="Kirk D."/>
            <person name="Rokhsar D.S."/>
        </authorList>
    </citation>
    <scope>NUCLEOTIDE SEQUENCE [LARGE SCALE GENOMIC DNA]</scope>
    <source>
        <strain evidence="13">f. Nagariensis / Eve</strain>
    </source>
</reference>
<dbReference type="Proteomes" id="UP000001058">
    <property type="component" value="Unassembled WGS sequence"/>
</dbReference>
<keyword evidence="6 8" id="KW-0539">Nucleus</keyword>
<dbReference type="OrthoDB" id="541782at2759"/>